<evidence type="ECO:0000256" key="2">
    <source>
        <dbReference type="ARBA" id="ARBA00009183"/>
    </source>
</evidence>
<accession>A0A6A6CIQ6</accession>
<keyword evidence="3" id="KW-0285">Flavoprotein</keyword>
<evidence type="ECO:0000313" key="7">
    <source>
        <dbReference type="EMBL" id="KAF2165286.1"/>
    </source>
</evidence>
<name>A0A6A6CIQ6_ZASCE</name>
<reference evidence="7" key="1">
    <citation type="journal article" date="2020" name="Stud. Mycol.">
        <title>101 Dothideomycetes genomes: a test case for predicting lifestyles and emergence of pathogens.</title>
        <authorList>
            <person name="Haridas S."/>
            <person name="Albert R."/>
            <person name="Binder M."/>
            <person name="Bloem J."/>
            <person name="Labutti K."/>
            <person name="Salamov A."/>
            <person name="Andreopoulos B."/>
            <person name="Baker S."/>
            <person name="Barry K."/>
            <person name="Bills G."/>
            <person name="Bluhm B."/>
            <person name="Cannon C."/>
            <person name="Castanera R."/>
            <person name="Culley D."/>
            <person name="Daum C."/>
            <person name="Ezra D."/>
            <person name="Gonzalez J."/>
            <person name="Henrissat B."/>
            <person name="Kuo A."/>
            <person name="Liang C."/>
            <person name="Lipzen A."/>
            <person name="Lutzoni F."/>
            <person name="Magnuson J."/>
            <person name="Mondo S."/>
            <person name="Nolan M."/>
            <person name="Ohm R."/>
            <person name="Pangilinan J."/>
            <person name="Park H.-J."/>
            <person name="Ramirez L."/>
            <person name="Alfaro M."/>
            <person name="Sun H."/>
            <person name="Tritt A."/>
            <person name="Yoshinaga Y."/>
            <person name="Zwiers L.-H."/>
            <person name="Turgeon B."/>
            <person name="Goodwin S."/>
            <person name="Spatafora J."/>
            <person name="Crous P."/>
            <person name="Grigoriev I."/>
        </authorList>
    </citation>
    <scope>NUCLEOTIDE SEQUENCE</scope>
    <source>
        <strain evidence="7">ATCC 36951</strain>
    </source>
</reference>
<dbReference type="EMBL" id="ML993600">
    <property type="protein sequence ID" value="KAF2165286.1"/>
    <property type="molecule type" value="Genomic_DNA"/>
</dbReference>
<dbReference type="PANTHER" id="PTHR43539:SF68">
    <property type="entry name" value="FLAVIN-BINDING MONOOXYGENASE-LIKE PROTEIN (AFU_ORTHOLOGUE AFUA_4G09220)"/>
    <property type="match status" value="1"/>
</dbReference>
<organism evidence="7 8">
    <name type="scientific">Zasmidium cellare ATCC 36951</name>
    <dbReference type="NCBI Taxonomy" id="1080233"/>
    <lineage>
        <taxon>Eukaryota</taxon>
        <taxon>Fungi</taxon>
        <taxon>Dikarya</taxon>
        <taxon>Ascomycota</taxon>
        <taxon>Pezizomycotina</taxon>
        <taxon>Dothideomycetes</taxon>
        <taxon>Dothideomycetidae</taxon>
        <taxon>Mycosphaerellales</taxon>
        <taxon>Mycosphaerellaceae</taxon>
        <taxon>Zasmidium</taxon>
    </lineage>
</organism>
<evidence type="ECO:0000256" key="3">
    <source>
        <dbReference type="ARBA" id="ARBA00022630"/>
    </source>
</evidence>
<dbReference type="SUPFAM" id="SSF51905">
    <property type="entry name" value="FAD/NAD(P)-binding domain"/>
    <property type="match status" value="1"/>
</dbReference>
<evidence type="ECO:0000256" key="6">
    <source>
        <dbReference type="ARBA" id="ARBA00023002"/>
    </source>
</evidence>
<dbReference type="GO" id="GO:0004499">
    <property type="term" value="F:N,N-dimethylaniline monooxygenase activity"/>
    <property type="evidence" value="ECO:0007669"/>
    <property type="project" value="InterPro"/>
</dbReference>
<gene>
    <name evidence="7" type="ORF">M409DRAFT_67165</name>
</gene>
<dbReference type="OrthoDB" id="74360at2759"/>
<evidence type="ECO:0008006" key="9">
    <source>
        <dbReference type="Google" id="ProtNLM"/>
    </source>
</evidence>
<keyword evidence="6" id="KW-0560">Oxidoreductase</keyword>
<dbReference type="PANTHER" id="PTHR43539">
    <property type="entry name" value="FLAVIN-BINDING MONOOXYGENASE-LIKE PROTEIN (AFU_ORTHOLOGUE AFUA_4G09220)"/>
    <property type="match status" value="1"/>
</dbReference>
<dbReference type="Gene3D" id="3.50.50.60">
    <property type="entry name" value="FAD/NAD(P)-binding domain"/>
    <property type="match status" value="2"/>
</dbReference>
<evidence type="ECO:0000256" key="1">
    <source>
        <dbReference type="ARBA" id="ARBA00001974"/>
    </source>
</evidence>
<sequence length="512" mass="57348">MNSLDQDHLAENIIWREMLAFTDTFRTFYSPHVVHAVYTELSQERGRSEFELSHKEPQVVENSWIDVTLTFAVKDGELVGRCTAVVSLVQVDGMWKIWMVRSWLESYEGHGHPDEPKSGHDNSNIQSEDHIYDAIIAGGGQSGLGAAGRCKALGVDYILFDNRPSIAKQIGAGYKDWAFKHAINVQEATSVDSASWDGANQLWTVSTSGKNGDQKWRCKNFVLSIGTGHKTPSRPAWASEHEVKRSGFKGTLIHSADYHNANDFAGKRGVVIGTANTGHDIAEDMANLGMDTTMVQRGKTWVIPGQFLVYAHQPDYNLDKPVAEADREQITQPLKVLSELANKHIWAGIRANPKLWDDLEAAGFKTERYGQLFNHLYGRFGGHYIDIGNCARIIKWEVKMKPEVVKELTENGLLFEDGSTLDADLIVLCTGFEHDFRKDAQGIVGHEIAAQMDDFWGLDDEGEIKGYAKLAGHPHLFYFGGEARIARFYSRFVALQLQKLKLGWPIQPYRGP</sequence>
<dbReference type="AlphaFoldDB" id="A0A6A6CIQ6"/>
<keyword evidence="8" id="KW-1185">Reference proteome</keyword>
<dbReference type="GeneID" id="54570559"/>
<evidence type="ECO:0000256" key="5">
    <source>
        <dbReference type="ARBA" id="ARBA00022857"/>
    </source>
</evidence>
<keyword evidence="5" id="KW-0521">NADP</keyword>
<protein>
    <recommendedName>
        <fullName evidence="9">FAD/NAD(P)-binding domain-containing protein</fullName>
    </recommendedName>
</protein>
<dbReference type="RefSeq" id="XP_033666175.1">
    <property type="nucleotide sequence ID" value="XM_033817287.1"/>
</dbReference>
<dbReference type="GO" id="GO:0050660">
    <property type="term" value="F:flavin adenine dinucleotide binding"/>
    <property type="evidence" value="ECO:0007669"/>
    <property type="project" value="InterPro"/>
</dbReference>
<dbReference type="InterPro" id="IPR050982">
    <property type="entry name" value="Auxin_biosynth/cation_transpt"/>
</dbReference>
<dbReference type="Pfam" id="PF00743">
    <property type="entry name" value="FMO-like"/>
    <property type="match status" value="1"/>
</dbReference>
<evidence type="ECO:0000313" key="8">
    <source>
        <dbReference type="Proteomes" id="UP000799537"/>
    </source>
</evidence>
<dbReference type="InterPro" id="IPR020946">
    <property type="entry name" value="Flavin_mOase-like"/>
</dbReference>
<comment type="cofactor">
    <cofactor evidence="1">
        <name>FAD</name>
        <dbReference type="ChEBI" id="CHEBI:57692"/>
    </cofactor>
</comment>
<dbReference type="Proteomes" id="UP000799537">
    <property type="component" value="Unassembled WGS sequence"/>
</dbReference>
<keyword evidence="4" id="KW-0274">FAD</keyword>
<comment type="similarity">
    <text evidence="2">Belongs to the FMO family.</text>
</comment>
<dbReference type="InterPro" id="IPR036188">
    <property type="entry name" value="FAD/NAD-bd_sf"/>
</dbReference>
<evidence type="ECO:0000256" key="4">
    <source>
        <dbReference type="ARBA" id="ARBA00022827"/>
    </source>
</evidence>
<dbReference type="GO" id="GO:0050661">
    <property type="term" value="F:NADP binding"/>
    <property type="evidence" value="ECO:0007669"/>
    <property type="project" value="InterPro"/>
</dbReference>
<proteinExistence type="inferred from homology"/>
<dbReference type="FunFam" id="3.50.50.60:FF:000023">
    <property type="entry name" value="Dimethylaniline monooxygenase [N-oxide-forming]"/>
    <property type="match status" value="1"/>
</dbReference>